<evidence type="ECO:0000256" key="1">
    <source>
        <dbReference type="SAM" id="MobiDB-lite"/>
    </source>
</evidence>
<feature type="compositionally biased region" description="Low complexity" evidence="1">
    <location>
        <begin position="10"/>
        <end position="20"/>
    </location>
</feature>
<feature type="compositionally biased region" description="Polar residues" evidence="1">
    <location>
        <begin position="77"/>
        <end position="103"/>
    </location>
</feature>
<accession>C3Z3Y5</accession>
<sequence>MTSRSPSGPNPNAVTSNTVVSVTTNDQCNLYEDVDINHDQTGQGQSHATTESLKVGNLSHNEVLAALKPNPMYGGVRTSQNDPASTSGNNKTGQGQSQATTESLKVRNLSRNEVLAALKPNPMYGGVGTSQNDPTSTSGNNKTGQGQSHATTETLKLGNLSHDEVLAALKPNPMNAGKGTLQKEIASSRGDDQTRHGQSQAITEFNTNLNTTATVTISGHSQTGEHHIMESLDTKSPQHSTQAAASNSKLNSLYNVVGQYQPITKSNTTDAVVTSGHDHQYEDMDKHYQRWQGQSQAINKNPTTAVTTGHGQQYEDMNQHDQTGQGQCQTTTEHLDARNLSYGSGPTASQLNSLYAN</sequence>
<proteinExistence type="predicted"/>
<dbReference type="InParanoid" id="C3Z3Y5"/>
<dbReference type="AlphaFoldDB" id="C3Z3Y5"/>
<feature type="compositionally biased region" description="Polar residues" evidence="1">
    <location>
        <begin position="129"/>
        <end position="150"/>
    </location>
</feature>
<feature type="region of interest" description="Disordered" evidence="1">
    <location>
        <begin position="70"/>
        <end position="150"/>
    </location>
</feature>
<protein>
    <submittedName>
        <fullName evidence="2">Uncharacterized protein</fullName>
    </submittedName>
</protein>
<dbReference type="EMBL" id="GG666578">
    <property type="protein sequence ID" value="EEN52598.1"/>
    <property type="molecule type" value="Genomic_DNA"/>
</dbReference>
<name>C3Z3Y5_BRAFL</name>
<reference evidence="2" key="1">
    <citation type="journal article" date="2008" name="Nature">
        <title>The amphioxus genome and the evolution of the chordate karyotype.</title>
        <authorList>
            <consortium name="US DOE Joint Genome Institute (JGI-PGF)"/>
            <person name="Putnam N.H."/>
            <person name="Butts T."/>
            <person name="Ferrier D.E.K."/>
            <person name="Furlong R.F."/>
            <person name="Hellsten U."/>
            <person name="Kawashima T."/>
            <person name="Robinson-Rechavi M."/>
            <person name="Shoguchi E."/>
            <person name="Terry A."/>
            <person name="Yu J.-K."/>
            <person name="Benito-Gutierrez E.L."/>
            <person name="Dubchak I."/>
            <person name="Garcia-Fernandez J."/>
            <person name="Gibson-Brown J.J."/>
            <person name="Grigoriev I.V."/>
            <person name="Horton A.C."/>
            <person name="de Jong P.J."/>
            <person name="Jurka J."/>
            <person name="Kapitonov V.V."/>
            <person name="Kohara Y."/>
            <person name="Kuroki Y."/>
            <person name="Lindquist E."/>
            <person name="Lucas S."/>
            <person name="Osoegawa K."/>
            <person name="Pennacchio L.A."/>
            <person name="Salamov A.A."/>
            <person name="Satou Y."/>
            <person name="Sauka-Spengler T."/>
            <person name="Schmutz J."/>
            <person name="Shin-I T."/>
            <person name="Toyoda A."/>
            <person name="Bronner-Fraser M."/>
            <person name="Fujiyama A."/>
            <person name="Holland L.Z."/>
            <person name="Holland P.W.H."/>
            <person name="Satoh N."/>
            <person name="Rokhsar D.S."/>
        </authorList>
    </citation>
    <scope>NUCLEOTIDE SEQUENCE [LARGE SCALE GENOMIC DNA]</scope>
    <source>
        <strain evidence="2">S238N-H82</strain>
        <tissue evidence="2">Testes</tissue>
    </source>
</reference>
<feature type="compositionally biased region" description="Polar residues" evidence="1">
    <location>
        <begin position="341"/>
        <end position="357"/>
    </location>
</feature>
<organism>
    <name type="scientific">Branchiostoma floridae</name>
    <name type="common">Florida lancelet</name>
    <name type="synonym">Amphioxus</name>
    <dbReference type="NCBI Taxonomy" id="7739"/>
    <lineage>
        <taxon>Eukaryota</taxon>
        <taxon>Metazoa</taxon>
        <taxon>Chordata</taxon>
        <taxon>Cephalochordata</taxon>
        <taxon>Leptocardii</taxon>
        <taxon>Amphioxiformes</taxon>
        <taxon>Branchiostomatidae</taxon>
        <taxon>Branchiostoma</taxon>
    </lineage>
</organism>
<gene>
    <name evidence="2" type="ORF">BRAFLDRAFT_78515</name>
</gene>
<feature type="region of interest" description="Disordered" evidence="1">
    <location>
        <begin position="1"/>
        <end position="20"/>
    </location>
</feature>
<evidence type="ECO:0000313" key="2">
    <source>
        <dbReference type="EMBL" id="EEN52598.1"/>
    </source>
</evidence>
<feature type="region of interest" description="Disordered" evidence="1">
    <location>
        <begin position="338"/>
        <end position="357"/>
    </location>
</feature>